<keyword evidence="2" id="KW-1185">Reference proteome</keyword>
<organism evidence="1 2">
    <name type="scientific">Chromobacterium rhizoryzae</name>
    <dbReference type="NCBI Taxonomy" id="1778675"/>
    <lineage>
        <taxon>Bacteria</taxon>
        <taxon>Pseudomonadati</taxon>
        <taxon>Pseudomonadota</taxon>
        <taxon>Betaproteobacteria</taxon>
        <taxon>Neisseriales</taxon>
        <taxon>Chromobacteriaceae</taxon>
        <taxon>Chromobacterium</taxon>
    </lineage>
</organism>
<dbReference type="GeneID" id="58559068"/>
<dbReference type="NCBIfam" id="NF038399">
    <property type="entry name" value="NH_RiPP_Os17"/>
    <property type="match status" value="1"/>
</dbReference>
<dbReference type="EMBL" id="CP031968">
    <property type="protein sequence ID" value="AXT45799.1"/>
    <property type="molecule type" value="Genomic_DNA"/>
</dbReference>
<reference evidence="1 2" key="1">
    <citation type="submission" date="2018-08" db="EMBL/GenBank/DDBJ databases">
        <title>Complete genome sequence of JP2-74.</title>
        <authorList>
            <person name="Wu L."/>
        </authorList>
    </citation>
    <scope>NUCLEOTIDE SEQUENCE [LARGE SCALE GENOMIC DNA]</scope>
    <source>
        <strain evidence="1 2">JP2-74</strain>
    </source>
</reference>
<dbReference type="KEGG" id="crz:D1345_06220"/>
<dbReference type="RefSeq" id="WP_019102112.1">
    <property type="nucleotide sequence ID" value="NZ_CP031968.1"/>
</dbReference>
<sequence>MAQPEVNKLLMRAVSDNDFRAKFLSDPIAAAKDAGANSATVAELKKIDVARLRAQFDHLTRVSGDLLAGSVVAAGHSRDWSDRSNIHDNDGHIHDKAASVFSPGDLVTNPAVSTTLNPAAVRDALKDPLVLKEIENNPQIKAALKRGVK</sequence>
<evidence type="ECO:0000313" key="1">
    <source>
        <dbReference type="EMBL" id="AXT45799.1"/>
    </source>
</evidence>
<dbReference type="Proteomes" id="UP000259465">
    <property type="component" value="Chromosome"/>
</dbReference>
<proteinExistence type="predicted"/>
<name>A0AAD0RQB9_9NEIS</name>
<dbReference type="AlphaFoldDB" id="A0AAD0RQB9"/>
<dbReference type="GO" id="GO:0003824">
    <property type="term" value="F:catalytic activity"/>
    <property type="evidence" value="ECO:0007669"/>
    <property type="project" value="InterPro"/>
</dbReference>
<gene>
    <name evidence="1" type="ORF">D1345_06220</name>
</gene>
<accession>A0AAD0RQB9</accession>
<evidence type="ECO:0000313" key="2">
    <source>
        <dbReference type="Proteomes" id="UP000259465"/>
    </source>
</evidence>
<dbReference type="InterPro" id="IPR036648">
    <property type="entry name" value="CN_Hdrase_a/SCN_Hdrase_g_sf"/>
</dbReference>
<dbReference type="SUPFAM" id="SSF56209">
    <property type="entry name" value="Nitrile hydratase alpha chain"/>
    <property type="match status" value="1"/>
</dbReference>
<protein>
    <submittedName>
        <fullName evidence="1">Uncharacterized protein</fullName>
    </submittedName>
</protein>
<dbReference type="GO" id="GO:0046914">
    <property type="term" value="F:transition metal ion binding"/>
    <property type="evidence" value="ECO:0007669"/>
    <property type="project" value="InterPro"/>
</dbReference>